<sequence>MTAERLEGHLVRDPRTLRTDVEAQLDQAAEEVSRRLGGKIDHQVVRAAVSDAYQRLAAKAKFPNFLPILAARSAQRSLRGT</sequence>
<evidence type="ECO:0000259" key="1">
    <source>
        <dbReference type="Pfam" id="PF21234"/>
    </source>
</evidence>
<gene>
    <name evidence="2" type="ORF">EDD40_0116</name>
</gene>
<organism evidence="2 3">
    <name type="scientific">Saccharothrix texasensis</name>
    <dbReference type="NCBI Taxonomy" id="103734"/>
    <lineage>
        <taxon>Bacteria</taxon>
        <taxon>Bacillati</taxon>
        <taxon>Actinomycetota</taxon>
        <taxon>Actinomycetes</taxon>
        <taxon>Pseudonocardiales</taxon>
        <taxon>Pseudonocardiaceae</taxon>
        <taxon>Saccharothrix</taxon>
    </lineage>
</organism>
<dbReference type="RefSeq" id="WP_123741146.1">
    <property type="nucleotide sequence ID" value="NZ_RJKM01000001.1"/>
</dbReference>
<evidence type="ECO:0000313" key="2">
    <source>
        <dbReference type="EMBL" id="ROP34910.1"/>
    </source>
</evidence>
<dbReference type="NCBIfam" id="NF046112">
    <property type="entry name" value="MSMEG_6209_Nter"/>
    <property type="match status" value="1"/>
</dbReference>
<dbReference type="Proteomes" id="UP000268727">
    <property type="component" value="Unassembled WGS sequence"/>
</dbReference>
<accession>A0A3N1GXC3</accession>
<dbReference type="Pfam" id="PF21234">
    <property type="entry name" value="Phosphatase-like_N"/>
    <property type="match status" value="1"/>
</dbReference>
<dbReference type="InterPro" id="IPR048716">
    <property type="entry name" value="Phosphatase-like_N"/>
</dbReference>
<reference evidence="2 3" key="1">
    <citation type="submission" date="2018-11" db="EMBL/GenBank/DDBJ databases">
        <title>Sequencing the genomes of 1000 actinobacteria strains.</title>
        <authorList>
            <person name="Klenk H.-P."/>
        </authorList>
    </citation>
    <scope>NUCLEOTIDE SEQUENCE [LARGE SCALE GENOMIC DNA]</scope>
    <source>
        <strain evidence="2 3">DSM 44231</strain>
    </source>
</reference>
<dbReference type="EMBL" id="RJKM01000001">
    <property type="protein sequence ID" value="ROP34910.1"/>
    <property type="molecule type" value="Genomic_DNA"/>
</dbReference>
<feature type="domain" description="Protein-tyrosine-phosphatase-like N-terminal" evidence="1">
    <location>
        <begin position="25"/>
        <end position="78"/>
    </location>
</feature>
<comment type="caution">
    <text evidence="2">The sequence shown here is derived from an EMBL/GenBank/DDBJ whole genome shotgun (WGS) entry which is preliminary data.</text>
</comment>
<protein>
    <recommendedName>
        <fullName evidence="1">Protein-tyrosine-phosphatase-like N-terminal domain-containing protein</fullName>
    </recommendedName>
</protein>
<evidence type="ECO:0000313" key="3">
    <source>
        <dbReference type="Proteomes" id="UP000268727"/>
    </source>
</evidence>
<dbReference type="OrthoDB" id="3694590at2"/>
<keyword evidence="3" id="KW-1185">Reference proteome</keyword>
<dbReference type="AlphaFoldDB" id="A0A3N1GXC3"/>
<proteinExistence type="predicted"/>
<dbReference type="Gene3D" id="1.10.8.1060">
    <property type="entry name" value="Corynebacterium glutamicum thioredoxin-dependent arsenate reductase, N-terminal domain"/>
    <property type="match status" value="1"/>
</dbReference>
<name>A0A3N1GXC3_9PSEU</name>